<evidence type="ECO:0000313" key="2">
    <source>
        <dbReference type="Proteomes" id="UP000821866"/>
    </source>
</evidence>
<dbReference type="AlphaFoldDB" id="A0A9J6EGG5"/>
<proteinExistence type="predicted"/>
<comment type="caution">
    <text evidence="1">The sequence shown here is derived from an EMBL/GenBank/DDBJ whole genome shotgun (WGS) entry which is preliminary data.</text>
</comment>
<organism evidence="1 2">
    <name type="scientific">Rhipicephalus microplus</name>
    <name type="common">Cattle tick</name>
    <name type="synonym">Boophilus microplus</name>
    <dbReference type="NCBI Taxonomy" id="6941"/>
    <lineage>
        <taxon>Eukaryota</taxon>
        <taxon>Metazoa</taxon>
        <taxon>Ecdysozoa</taxon>
        <taxon>Arthropoda</taxon>
        <taxon>Chelicerata</taxon>
        <taxon>Arachnida</taxon>
        <taxon>Acari</taxon>
        <taxon>Parasitiformes</taxon>
        <taxon>Ixodida</taxon>
        <taxon>Ixodoidea</taxon>
        <taxon>Ixodidae</taxon>
        <taxon>Rhipicephalinae</taxon>
        <taxon>Rhipicephalus</taxon>
        <taxon>Boophilus</taxon>
    </lineage>
</organism>
<reference evidence="1" key="2">
    <citation type="submission" date="2021-09" db="EMBL/GenBank/DDBJ databases">
        <authorList>
            <person name="Jia N."/>
            <person name="Wang J."/>
            <person name="Shi W."/>
            <person name="Du L."/>
            <person name="Sun Y."/>
            <person name="Zhan W."/>
            <person name="Jiang J."/>
            <person name="Wang Q."/>
            <person name="Zhang B."/>
            <person name="Ji P."/>
            <person name="Sakyi L.B."/>
            <person name="Cui X."/>
            <person name="Yuan T."/>
            <person name="Jiang B."/>
            <person name="Yang W."/>
            <person name="Lam T.T.-Y."/>
            <person name="Chang Q."/>
            <person name="Ding S."/>
            <person name="Wang X."/>
            <person name="Zhu J."/>
            <person name="Ruan X."/>
            <person name="Zhao L."/>
            <person name="Wei J."/>
            <person name="Que T."/>
            <person name="Du C."/>
            <person name="Cheng J."/>
            <person name="Dai P."/>
            <person name="Han X."/>
            <person name="Huang E."/>
            <person name="Gao Y."/>
            <person name="Liu J."/>
            <person name="Shao H."/>
            <person name="Ye R."/>
            <person name="Li L."/>
            <person name="Wei W."/>
            <person name="Wang X."/>
            <person name="Wang C."/>
            <person name="Huo Q."/>
            <person name="Li W."/>
            <person name="Guo W."/>
            <person name="Chen H."/>
            <person name="Chen S."/>
            <person name="Zhou L."/>
            <person name="Zhou L."/>
            <person name="Ni X."/>
            <person name="Tian J."/>
            <person name="Zhou Y."/>
            <person name="Sheng Y."/>
            <person name="Liu T."/>
            <person name="Pan Y."/>
            <person name="Xia L."/>
            <person name="Li J."/>
            <person name="Zhao F."/>
            <person name="Cao W."/>
        </authorList>
    </citation>
    <scope>NUCLEOTIDE SEQUENCE</scope>
    <source>
        <strain evidence="1">Rmic-2018</strain>
        <tissue evidence="1">Larvae</tissue>
    </source>
</reference>
<gene>
    <name evidence="1" type="ORF">HPB51_010240</name>
</gene>
<protein>
    <submittedName>
        <fullName evidence="1">Uncharacterized protein</fullName>
    </submittedName>
</protein>
<name>A0A9J6EGG5_RHIMP</name>
<keyword evidence="2" id="KW-1185">Reference proteome</keyword>
<reference evidence="1" key="1">
    <citation type="journal article" date="2020" name="Cell">
        <title>Large-Scale Comparative Analyses of Tick Genomes Elucidate Their Genetic Diversity and Vector Capacities.</title>
        <authorList>
            <consortium name="Tick Genome and Microbiome Consortium (TIGMIC)"/>
            <person name="Jia N."/>
            <person name="Wang J."/>
            <person name="Shi W."/>
            <person name="Du L."/>
            <person name="Sun Y."/>
            <person name="Zhan W."/>
            <person name="Jiang J.F."/>
            <person name="Wang Q."/>
            <person name="Zhang B."/>
            <person name="Ji P."/>
            <person name="Bell-Sakyi L."/>
            <person name="Cui X.M."/>
            <person name="Yuan T.T."/>
            <person name="Jiang B.G."/>
            <person name="Yang W.F."/>
            <person name="Lam T.T."/>
            <person name="Chang Q.C."/>
            <person name="Ding S.J."/>
            <person name="Wang X.J."/>
            <person name="Zhu J.G."/>
            <person name="Ruan X.D."/>
            <person name="Zhao L."/>
            <person name="Wei J.T."/>
            <person name="Ye R.Z."/>
            <person name="Que T.C."/>
            <person name="Du C.H."/>
            <person name="Zhou Y.H."/>
            <person name="Cheng J.X."/>
            <person name="Dai P.F."/>
            <person name="Guo W.B."/>
            <person name="Han X.H."/>
            <person name="Huang E.J."/>
            <person name="Li L.F."/>
            <person name="Wei W."/>
            <person name="Gao Y.C."/>
            <person name="Liu J.Z."/>
            <person name="Shao H.Z."/>
            <person name="Wang X."/>
            <person name="Wang C.C."/>
            <person name="Yang T.C."/>
            <person name="Huo Q.B."/>
            <person name="Li W."/>
            <person name="Chen H.Y."/>
            <person name="Chen S.E."/>
            <person name="Zhou L.G."/>
            <person name="Ni X.B."/>
            <person name="Tian J.H."/>
            <person name="Sheng Y."/>
            <person name="Liu T."/>
            <person name="Pan Y.S."/>
            <person name="Xia L.Y."/>
            <person name="Li J."/>
            <person name="Zhao F."/>
            <person name="Cao W.C."/>
        </authorList>
    </citation>
    <scope>NUCLEOTIDE SEQUENCE</scope>
    <source>
        <strain evidence="1">Rmic-2018</strain>
    </source>
</reference>
<sequence length="232" mass="26177">MRNARNFRHVYARRSTTRARYGRSATARASEKRRRCSAARREAWKPQMCAKVALRSHCIRNKGGTGRNADDSRSTLLPSACTALSDTLRKRAGSRRRGDDRDFRMYCALNAHVLRLPLRASGIHEVTKHQRPLDDTALGREAHAADLPSNHRARHSRVSNTYRTRRRAVRPRSCRSTSCCCCRCSLSRLNKCPPIHPPTSPGEPIARRNPGYCTDSTTSATFPLRLEIKGKA</sequence>
<evidence type="ECO:0000313" key="1">
    <source>
        <dbReference type="EMBL" id="KAH8033324.1"/>
    </source>
</evidence>
<dbReference type="EMBL" id="JABSTU010000004">
    <property type="protein sequence ID" value="KAH8033324.1"/>
    <property type="molecule type" value="Genomic_DNA"/>
</dbReference>
<dbReference type="Proteomes" id="UP000821866">
    <property type="component" value="Chromosome 2"/>
</dbReference>
<accession>A0A9J6EGG5</accession>